<dbReference type="Proteomes" id="UP001331761">
    <property type="component" value="Unassembled WGS sequence"/>
</dbReference>
<protein>
    <submittedName>
        <fullName evidence="1">Uncharacterized protein</fullName>
    </submittedName>
</protein>
<name>A0AAN8IP06_TRICO</name>
<feature type="non-terminal residue" evidence="1">
    <location>
        <position position="1"/>
    </location>
</feature>
<accession>A0AAN8IP06</accession>
<comment type="caution">
    <text evidence="1">The sequence shown here is derived from an EMBL/GenBank/DDBJ whole genome shotgun (WGS) entry which is preliminary data.</text>
</comment>
<organism evidence="1 2">
    <name type="scientific">Trichostrongylus colubriformis</name>
    <name type="common">Black scour worm</name>
    <dbReference type="NCBI Taxonomy" id="6319"/>
    <lineage>
        <taxon>Eukaryota</taxon>
        <taxon>Metazoa</taxon>
        <taxon>Ecdysozoa</taxon>
        <taxon>Nematoda</taxon>
        <taxon>Chromadorea</taxon>
        <taxon>Rhabditida</taxon>
        <taxon>Rhabditina</taxon>
        <taxon>Rhabditomorpha</taxon>
        <taxon>Strongyloidea</taxon>
        <taxon>Trichostrongylidae</taxon>
        <taxon>Trichostrongylus</taxon>
    </lineage>
</organism>
<dbReference type="EMBL" id="WIXE01011926">
    <property type="protein sequence ID" value="KAK5976397.1"/>
    <property type="molecule type" value="Genomic_DNA"/>
</dbReference>
<dbReference type="AlphaFoldDB" id="A0AAN8IP06"/>
<proteinExistence type="predicted"/>
<sequence>AGQRCAISSQSSSDVNMLCIILDKNSPICNRKSTTILIDYFHSFCLLESFRFHRHGYLTSWRHSSIFR</sequence>
<keyword evidence="2" id="KW-1185">Reference proteome</keyword>
<gene>
    <name evidence="1" type="ORF">GCK32_019273</name>
</gene>
<evidence type="ECO:0000313" key="2">
    <source>
        <dbReference type="Proteomes" id="UP001331761"/>
    </source>
</evidence>
<evidence type="ECO:0000313" key="1">
    <source>
        <dbReference type="EMBL" id="KAK5976397.1"/>
    </source>
</evidence>
<reference evidence="1 2" key="1">
    <citation type="submission" date="2019-10" db="EMBL/GenBank/DDBJ databases">
        <title>Assembly and Annotation for the nematode Trichostrongylus colubriformis.</title>
        <authorList>
            <person name="Martin J."/>
        </authorList>
    </citation>
    <scope>NUCLEOTIDE SEQUENCE [LARGE SCALE GENOMIC DNA]</scope>
    <source>
        <strain evidence="1">G859</strain>
        <tissue evidence="1">Whole worm</tissue>
    </source>
</reference>